<organism evidence="2 3">
    <name type="scientific">Zhouia spongiae</name>
    <dbReference type="NCBI Taxonomy" id="2202721"/>
    <lineage>
        <taxon>Bacteria</taxon>
        <taxon>Pseudomonadati</taxon>
        <taxon>Bacteroidota</taxon>
        <taxon>Flavobacteriia</taxon>
        <taxon>Flavobacteriales</taxon>
        <taxon>Flavobacteriaceae</taxon>
        <taxon>Zhouia</taxon>
    </lineage>
</organism>
<keyword evidence="3" id="KW-1185">Reference proteome</keyword>
<accession>A0ABY3YL99</accession>
<evidence type="ECO:0000256" key="1">
    <source>
        <dbReference type="SAM" id="SignalP"/>
    </source>
</evidence>
<sequence length="190" mass="20999">MRTIKLLAVITVSTLMLLSCGGGGSSKQPATAEGFASIEKEIKNKFGNDAYFTNMTIIYNKSIGNTISLTVTEAPESLKMGQWNLVNGSWNLNSDITIEVPEGTKAADFMFQLNDQINLAQLGGLVEKSKKQLTAEKDIKKPMLEMAFVKFPKNGDKSKTEYVVNLEPENGGTSFSFYYRLNGELIKMNY</sequence>
<feature type="chain" id="PRO_5045817796" description="Beta-lactamase-inhibitor-like PepSY-like domain-containing protein" evidence="1">
    <location>
        <begin position="22"/>
        <end position="190"/>
    </location>
</feature>
<dbReference type="RefSeq" id="WP_242937008.1">
    <property type="nucleotide sequence ID" value="NZ_CP094326.1"/>
</dbReference>
<name>A0ABY3YL99_9FLAO</name>
<dbReference type="PROSITE" id="PS51257">
    <property type="entry name" value="PROKAR_LIPOPROTEIN"/>
    <property type="match status" value="1"/>
</dbReference>
<feature type="signal peptide" evidence="1">
    <location>
        <begin position="1"/>
        <end position="21"/>
    </location>
</feature>
<proteinExistence type="predicted"/>
<gene>
    <name evidence="2" type="ORF">MQE36_16165</name>
</gene>
<reference evidence="2 3" key="1">
    <citation type="journal article" date="2018" name="Int. J. Syst. Evol. Microbiol.">
        <title>Zhouia spongiae sp. nov., isolated from a marine sponge.</title>
        <authorList>
            <person name="Zhuang L."/>
            <person name="Lin B."/>
            <person name="Qin F."/>
            <person name="Luo L."/>
        </authorList>
    </citation>
    <scope>NUCLEOTIDE SEQUENCE [LARGE SCALE GENOMIC DNA]</scope>
    <source>
        <strain evidence="2 3">HN-Y44</strain>
    </source>
</reference>
<dbReference type="EMBL" id="CP094326">
    <property type="protein sequence ID" value="UNY98602.1"/>
    <property type="molecule type" value="Genomic_DNA"/>
</dbReference>
<keyword evidence="1" id="KW-0732">Signal</keyword>
<dbReference type="Proteomes" id="UP000829476">
    <property type="component" value="Chromosome"/>
</dbReference>
<evidence type="ECO:0000313" key="3">
    <source>
        <dbReference type="Proteomes" id="UP000829476"/>
    </source>
</evidence>
<evidence type="ECO:0000313" key="2">
    <source>
        <dbReference type="EMBL" id="UNY98602.1"/>
    </source>
</evidence>
<protein>
    <recommendedName>
        <fullName evidence="4">Beta-lactamase-inhibitor-like PepSY-like domain-containing protein</fullName>
    </recommendedName>
</protein>
<evidence type="ECO:0008006" key="4">
    <source>
        <dbReference type="Google" id="ProtNLM"/>
    </source>
</evidence>